<dbReference type="AlphaFoldDB" id="A0A935IIL8"/>
<gene>
    <name evidence="1" type="ORF">IPI13_01450</name>
</gene>
<comment type="caution">
    <text evidence="1">The sequence shown here is derived from an EMBL/GenBank/DDBJ whole genome shotgun (WGS) entry which is preliminary data.</text>
</comment>
<name>A0A935IIL8_9MICO</name>
<dbReference type="EMBL" id="JADJIB010000001">
    <property type="protein sequence ID" value="MBK7271876.1"/>
    <property type="molecule type" value="Genomic_DNA"/>
</dbReference>
<protein>
    <submittedName>
        <fullName evidence="1">Uncharacterized protein</fullName>
    </submittedName>
</protein>
<organism evidence="1 2">
    <name type="scientific">Candidatus Phosphoribacter hodrii</name>
    <dbReference type="NCBI Taxonomy" id="2953743"/>
    <lineage>
        <taxon>Bacteria</taxon>
        <taxon>Bacillati</taxon>
        <taxon>Actinomycetota</taxon>
        <taxon>Actinomycetes</taxon>
        <taxon>Micrococcales</taxon>
        <taxon>Dermatophilaceae</taxon>
        <taxon>Candidatus Phosphoribacter</taxon>
    </lineage>
</organism>
<proteinExistence type="predicted"/>
<accession>A0A935IIL8</accession>
<reference evidence="1 2" key="1">
    <citation type="submission" date="2020-10" db="EMBL/GenBank/DDBJ databases">
        <title>Connecting structure to function with the recovery of over 1000 high-quality activated sludge metagenome-assembled genomes encoding full-length rRNA genes using long-read sequencing.</title>
        <authorList>
            <person name="Singleton C.M."/>
            <person name="Petriglieri F."/>
            <person name="Kristensen J.M."/>
            <person name="Kirkegaard R.H."/>
            <person name="Michaelsen T.Y."/>
            <person name="Andersen M.H."/>
            <person name="Karst S.M."/>
            <person name="Dueholm M.S."/>
            <person name="Nielsen P.H."/>
            <person name="Albertsen M."/>
        </authorList>
    </citation>
    <scope>NUCLEOTIDE SEQUENCE [LARGE SCALE GENOMIC DNA]</scope>
    <source>
        <strain evidence="1">Ega_18-Q3-R5-49_MAXAC.001</strain>
    </source>
</reference>
<evidence type="ECO:0000313" key="2">
    <source>
        <dbReference type="Proteomes" id="UP000726105"/>
    </source>
</evidence>
<evidence type="ECO:0000313" key="1">
    <source>
        <dbReference type="EMBL" id="MBK7271876.1"/>
    </source>
</evidence>
<sequence length="51" mass="5349">MNLPRVDVVIASNRGGPFLDEAIDTALDQEGVSVRLILSGRCSSGARPVVP</sequence>
<dbReference type="Proteomes" id="UP000726105">
    <property type="component" value="Unassembled WGS sequence"/>
</dbReference>